<dbReference type="GO" id="GO:0004725">
    <property type="term" value="F:protein tyrosine phosphatase activity"/>
    <property type="evidence" value="ECO:0007669"/>
    <property type="project" value="InterPro"/>
</dbReference>
<proteinExistence type="inferred from homology"/>
<dbReference type="PANTHER" id="PTHR19134:SF562">
    <property type="entry name" value="PROTEIN-TYROSINE-PHOSPHATASE"/>
    <property type="match status" value="1"/>
</dbReference>
<evidence type="ECO:0000256" key="4">
    <source>
        <dbReference type="ARBA" id="ARBA00022692"/>
    </source>
</evidence>
<keyword evidence="15" id="KW-1185">Reference proteome</keyword>
<dbReference type="CDD" id="cd00047">
    <property type="entry name" value="PTPc"/>
    <property type="match status" value="1"/>
</dbReference>
<evidence type="ECO:0000256" key="1">
    <source>
        <dbReference type="ARBA" id="ARBA00004479"/>
    </source>
</evidence>
<comment type="subcellular location">
    <subcellularLocation>
        <location evidence="1">Membrane</location>
        <topology evidence="1">Single-pass type I membrane protein</topology>
    </subcellularLocation>
</comment>
<evidence type="ECO:0000256" key="11">
    <source>
        <dbReference type="SAM" id="MobiDB-lite"/>
    </source>
</evidence>
<evidence type="ECO:0000259" key="12">
    <source>
        <dbReference type="PROSITE" id="PS50055"/>
    </source>
</evidence>
<dbReference type="SMART" id="SM00404">
    <property type="entry name" value="PTPc_motif"/>
    <property type="match status" value="1"/>
</dbReference>
<keyword evidence="4" id="KW-0812">Transmembrane</keyword>
<feature type="domain" description="Tyrosine specific protein phosphatases" evidence="13">
    <location>
        <begin position="399"/>
        <end position="471"/>
    </location>
</feature>
<sequence>MALCSVLWANLTKPFLNSDSKQTGLQSYLILVQRKTRSKRAVSSSNCIPSSDSQSVSRLSLSLTQSCYITAEILANDTKLSTPGGYEFTVGDGKSYNGYLNAKLTSATEYDVWIATAWRPDGSKDEYVKVISEGHSFKAPGPAPVFKDNSQSTPSNQSKGGPIGGAIGGVVALSLWRRANRNKETSAELGLDNLGQPQPANAASKPASVSKKSTSTARPPSTARPRSANHGAGNSNPTAPAEDGFYANTNAAQFNIPIRQLEEYITNCQETISEHYGRLMAIPDPNMSIALLPENKGKNRYKGLYPGNLHRVKLDRPNGSDYINATYLELKCFQYWPENHEEEMVFGDISVVLQSTDVWADYAIRTLRVTKGSETRVIKHYNYIGWPDHGVPDDMGPFIIFYQKIKLATQRFKDRPLLVHCSAGVGRTGTYVALDYLLQQAKSESVINPYSFVKGMRLRRPMMIQSVEQYQFLHQAVYEQRATTGFVSTPNDLATKITTFEQNQGSSKDIISQEFWHIEKKVKMAKFDFSFGKDSANKEKNRFSKYCQTGSTARTYLVIMESTSMPFLSIRTERRTSGLLHNFHFLILLLTSGNWLRTKTLKSFYS</sequence>
<comment type="caution">
    <text evidence="14">The sequence shown here is derived from an EMBL/GenBank/DDBJ whole genome shotgun (WGS) entry which is preliminary data.</text>
</comment>
<dbReference type="Proteomes" id="UP000593567">
    <property type="component" value="Unassembled WGS sequence"/>
</dbReference>
<feature type="region of interest" description="Disordered" evidence="11">
    <location>
        <begin position="187"/>
        <end position="244"/>
    </location>
</feature>
<dbReference type="InterPro" id="IPR016130">
    <property type="entry name" value="Tyr_Pase_AS"/>
</dbReference>
<accession>A0A7J7IUE9</accession>
<dbReference type="EMBL" id="VXIV02003379">
    <property type="protein sequence ID" value="KAF6017563.1"/>
    <property type="molecule type" value="Genomic_DNA"/>
</dbReference>
<dbReference type="InterPro" id="IPR000387">
    <property type="entry name" value="Tyr_Pase_dom"/>
</dbReference>
<keyword evidence="6" id="KW-0378">Hydrolase</keyword>
<evidence type="ECO:0000256" key="8">
    <source>
        <dbReference type="ARBA" id="ARBA00022989"/>
    </source>
</evidence>
<reference evidence="14" key="1">
    <citation type="submission" date="2020-06" db="EMBL/GenBank/DDBJ databases">
        <title>Draft genome of Bugula neritina, a colonial animal packing powerful symbionts and potential medicines.</title>
        <authorList>
            <person name="Rayko M."/>
        </authorList>
    </citation>
    <scope>NUCLEOTIDE SEQUENCE [LARGE SCALE GENOMIC DNA]</scope>
    <source>
        <strain evidence="14">Kwan_BN1</strain>
    </source>
</reference>
<keyword evidence="7" id="KW-0904">Protein phosphatase</keyword>
<keyword evidence="9" id="KW-0472">Membrane</keyword>
<evidence type="ECO:0000256" key="3">
    <source>
        <dbReference type="ARBA" id="ARBA00013064"/>
    </source>
</evidence>
<organism evidence="14 15">
    <name type="scientific">Bugula neritina</name>
    <name type="common">Brown bryozoan</name>
    <name type="synonym">Sertularia neritina</name>
    <dbReference type="NCBI Taxonomy" id="10212"/>
    <lineage>
        <taxon>Eukaryota</taxon>
        <taxon>Metazoa</taxon>
        <taxon>Spiralia</taxon>
        <taxon>Lophotrochozoa</taxon>
        <taxon>Bryozoa</taxon>
        <taxon>Gymnolaemata</taxon>
        <taxon>Cheilostomatida</taxon>
        <taxon>Flustrina</taxon>
        <taxon>Buguloidea</taxon>
        <taxon>Bugulidae</taxon>
        <taxon>Bugula</taxon>
    </lineage>
</organism>
<name>A0A7J7IUE9_BUGNE</name>
<feature type="compositionally biased region" description="Polar residues" evidence="11">
    <location>
        <begin position="148"/>
        <end position="159"/>
    </location>
</feature>
<evidence type="ECO:0000256" key="6">
    <source>
        <dbReference type="ARBA" id="ARBA00022801"/>
    </source>
</evidence>
<dbReference type="GO" id="GO:0016020">
    <property type="term" value="C:membrane"/>
    <property type="evidence" value="ECO:0007669"/>
    <property type="project" value="UniProtKB-SubCell"/>
</dbReference>
<protein>
    <recommendedName>
        <fullName evidence="3">protein-tyrosine-phosphatase</fullName>
        <ecNumber evidence="3">3.1.3.48</ecNumber>
    </recommendedName>
</protein>
<dbReference type="PROSITE" id="PS50055">
    <property type="entry name" value="TYR_PHOSPHATASE_PTP"/>
    <property type="match status" value="1"/>
</dbReference>
<feature type="region of interest" description="Disordered" evidence="11">
    <location>
        <begin position="138"/>
        <end position="164"/>
    </location>
</feature>
<dbReference type="OrthoDB" id="10253954at2759"/>
<dbReference type="EC" id="3.1.3.48" evidence="3"/>
<dbReference type="PANTHER" id="PTHR19134">
    <property type="entry name" value="RECEPTOR-TYPE TYROSINE-PROTEIN PHOSPHATASE"/>
    <property type="match status" value="1"/>
</dbReference>
<dbReference type="AlphaFoldDB" id="A0A7J7IUE9"/>
<keyword evidence="5" id="KW-0732">Signal</keyword>
<dbReference type="Pfam" id="PF23144">
    <property type="entry name" value="Fn3_PTPRU"/>
    <property type="match status" value="1"/>
</dbReference>
<evidence type="ECO:0000313" key="14">
    <source>
        <dbReference type="EMBL" id="KAF6017563.1"/>
    </source>
</evidence>
<dbReference type="SUPFAM" id="SSF52799">
    <property type="entry name" value="(Phosphotyrosine protein) phosphatases II"/>
    <property type="match status" value="1"/>
</dbReference>
<evidence type="ECO:0000256" key="9">
    <source>
        <dbReference type="ARBA" id="ARBA00023136"/>
    </source>
</evidence>
<keyword evidence="10" id="KW-0325">Glycoprotein</keyword>
<evidence type="ECO:0000256" key="7">
    <source>
        <dbReference type="ARBA" id="ARBA00022912"/>
    </source>
</evidence>
<evidence type="ECO:0000256" key="2">
    <source>
        <dbReference type="ARBA" id="ARBA00009580"/>
    </source>
</evidence>
<dbReference type="InterPro" id="IPR000242">
    <property type="entry name" value="PTP_cat"/>
</dbReference>
<dbReference type="InterPro" id="IPR029021">
    <property type="entry name" value="Prot-tyrosine_phosphatase-like"/>
</dbReference>
<dbReference type="InterPro" id="IPR003595">
    <property type="entry name" value="Tyr_Pase_cat"/>
</dbReference>
<evidence type="ECO:0000259" key="13">
    <source>
        <dbReference type="PROSITE" id="PS50056"/>
    </source>
</evidence>
<feature type="compositionally biased region" description="Low complexity" evidence="11">
    <location>
        <begin position="199"/>
        <end position="217"/>
    </location>
</feature>
<evidence type="ECO:0000313" key="15">
    <source>
        <dbReference type="Proteomes" id="UP000593567"/>
    </source>
</evidence>
<dbReference type="InterPro" id="IPR050348">
    <property type="entry name" value="Protein-Tyr_Phosphatase"/>
</dbReference>
<comment type="similarity">
    <text evidence="2">Belongs to the protein-tyrosine phosphatase family.</text>
</comment>
<dbReference type="Pfam" id="PF00102">
    <property type="entry name" value="Y_phosphatase"/>
    <property type="match status" value="1"/>
</dbReference>
<dbReference type="SMART" id="SM00194">
    <property type="entry name" value="PTPc"/>
    <property type="match status" value="1"/>
</dbReference>
<dbReference type="Gene3D" id="3.90.190.10">
    <property type="entry name" value="Protein tyrosine phosphatase superfamily"/>
    <property type="match status" value="2"/>
</dbReference>
<gene>
    <name evidence="14" type="ORF">EB796_024130</name>
</gene>
<evidence type="ECO:0000256" key="10">
    <source>
        <dbReference type="ARBA" id="ARBA00023180"/>
    </source>
</evidence>
<dbReference type="PROSITE" id="PS50056">
    <property type="entry name" value="TYR_PHOSPHATASE_2"/>
    <property type="match status" value="1"/>
</dbReference>
<keyword evidence="8" id="KW-1133">Transmembrane helix</keyword>
<dbReference type="InterPro" id="IPR057598">
    <property type="entry name" value="Fn3_PTPRU"/>
</dbReference>
<dbReference type="PROSITE" id="PS00383">
    <property type="entry name" value="TYR_PHOSPHATASE_1"/>
    <property type="match status" value="1"/>
</dbReference>
<evidence type="ECO:0000256" key="5">
    <source>
        <dbReference type="ARBA" id="ARBA00022729"/>
    </source>
</evidence>
<feature type="domain" description="Tyrosine-protein phosphatase" evidence="12">
    <location>
        <begin position="329"/>
        <end position="480"/>
    </location>
</feature>